<gene>
    <name evidence="3" type="ORF">C1H76_2680</name>
</gene>
<feature type="region of interest" description="Disordered" evidence="1">
    <location>
        <begin position="61"/>
        <end position="135"/>
    </location>
</feature>
<comment type="caution">
    <text evidence="3">The sequence shown here is derived from an EMBL/GenBank/DDBJ whole genome shotgun (WGS) entry which is preliminary data.</text>
</comment>
<dbReference type="EMBL" id="PTQR01000032">
    <property type="protein sequence ID" value="TKX25094.1"/>
    <property type="molecule type" value="Genomic_DNA"/>
</dbReference>
<accession>A0A4U7B9Y4</accession>
<evidence type="ECO:0000256" key="2">
    <source>
        <dbReference type="SAM" id="Phobius"/>
    </source>
</evidence>
<proteinExistence type="predicted"/>
<evidence type="ECO:0000313" key="3">
    <source>
        <dbReference type="EMBL" id="TKX25094.1"/>
    </source>
</evidence>
<feature type="compositionally biased region" description="Polar residues" evidence="1">
    <location>
        <begin position="76"/>
        <end position="98"/>
    </location>
</feature>
<keyword evidence="2" id="KW-0472">Membrane</keyword>
<feature type="transmembrane region" description="Helical" evidence="2">
    <location>
        <begin position="32"/>
        <end position="50"/>
    </location>
</feature>
<keyword evidence="2" id="KW-0812">Transmembrane</keyword>
<dbReference type="Proteomes" id="UP000308133">
    <property type="component" value="Unassembled WGS sequence"/>
</dbReference>
<evidence type="ECO:0000256" key="1">
    <source>
        <dbReference type="SAM" id="MobiDB-lite"/>
    </source>
</evidence>
<feature type="compositionally biased region" description="Basic and acidic residues" evidence="1">
    <location>
        <begin position="116"/>
        <end position="126"/>
    </location>
</feature>
<sequence>MRLEGAFACNIGSESHCTGFFDGPEFIVKATIAWMIFVSIGVLGLPYFHIHHRPNGNVKAKVNAKASDQAPPPQPNSSAGQLKLQTVMTKTRQPQTNLRAPEHPTVPSNDVQAAADHPRTTSEHENVASTPCRQRVSVHPSDETFYRSTFRRINSDVTQVYPTQAALNIAEAGIPALRAQDRLYAGQSAEAKATETMVNKL</sequence>
<organism evidence="3 4">
    <name type="scientific">Elsinoe australis</name>
    <dbReference type="NCBI Taxonomy" id="40998"/>
    <lineage>
        <taxon>Eukaryota</taxon>
        <taxon>Fungi</taxon>
        <taxon>Dikarya</taxon>
        <taxon>Ascomycota</taxon>
        <taxon>Pezizomycotina</taxon>
        <taxon>Dothideomycetes</taxon>
        <taxon>Dothideomycetidae</taxon>
        <taxon>Myriangiales</taxon>
        <taxon>Elsinoaceae</taxon>
        <taxon>Elsinoe</taxon>
    </lineage>
</organism>
<evidence type="ECO:0000313" key="4">
    <source>
        <dbReference type="Proteomes" id="UP000308133"/>
    </source>
</evidence>
<reference evidence="3 4" key="1">
    <citation type="submission" date="2018-02" db="EMBL/GenBank/DDBJ databases">
        <title>Draft genome sequences of Elsinoe sp., causing black scab on jojoba.</title>
        <authorList>
            <person name="Stodart B."/>
            <person name="Jeffress S."/>
            <person name="Ash G."/>
            <person name="Arun Chinnappa K."/>
        </authorList>
    </citation>
    <scope>NUCLEOTIDE SEQUENCE [LARGE SCALE GENOMIC DNA]</scope>
    <source>
        <strain evidence="3 4">Hillstone_2</strain>
    </source>
</reference>
<protein>
    <submittedName>
        <fullName evidence="3">Uncharacterized protein</fullName>
    </submittedName>
</protein>
<name>A0A4U7B9Y4_9PEZI</name>
<dbReference type="AlphaFoldDB" id="A0A4U7B9Y4"/>
<keyword evidence="2" id="KW-1133">Transmembrane helix</keyword>